<evidence type="ECO:0000256" key="3">
    <source>
        <dbReference type="ARBA" id="ARBA00022741"/>
    </source>
</evidence>
<dbReference type="Proteomes" id="UP001500653">
    <property type="component" value="Unassembled WGS sequence"/>
</dbReference>
<dbReference type="GO" id="GO:0016301">
    <property type="term" value="F:kinase activity"/>
    <property type="evidence" value="ECO:0007669"/>
    <property type="project" value="UniProtKB-KW"/>
</dbReference>
<evidence type="ECO:0000256" key="5">
    <source>
        <dbReference type="ARBA" id="ARBA00022840"/>
    </source>
</evidence>
<dbReference type="PRINTS" id="PR01100">
    <property type="entry name" value="SHIKIMTKNASE"/>
</dbReference>
<dbReference type="HAMAP" id="MF_00109">
    <property type="entry name" value="Shikimate_kinase"/>
    <property type="match status" value="1"/>
</dbReference>
<dbReference type="Gene3D" id="3.40.50.300">
    <property type="entry name" value="P-loop containing nucleotide triphosphate hydrolases"/>
    <property type="match status" value="1"/>
</dbReference>
<feature type="binding site" evidence="7">
    <location>
        <position position="66"/>
    </location>
    <ligand>
        <name>substrate</name>
    </ligand>
</feature>
<comment type="cofactor">
    <cofactor evidence="7">
        <name>Mg(2+)</name>
        <dbReference type="ChEBI" id="CHEBI:18420"/>
    </cofactor>
    <text evidence="7">Binds 1 Mg(2+) ion per subunit.</text>
</comment>
<keyword evidence="4 7" id="KW-0418">Kinase</keyword>
<keyword evidence="10" id="KW-1185">Reference proteome</keyword>
<keyword evidence="1 7" id="KW-0028">Amino-acid biosynthesis</keyword>
<organism evidence="9 10">
    <name type="scientific">Prauserella halophila</name>
    <dbReference type="NCBI Taxonomy" id="185641"/>
    <lineage>
        <taxon>Bacteria</taxon>
        <taxon>Bacillati</taxon>
        <taxon>Actinomycetota</taxon>
        <taxon>Actinomycetes</taxon>
        <taxon>Pseudonocardiales</taxon>
        <taxon>Pseudonocardiaceae</taxon>
        <taxon>Prauserella</taxon>
    </lineage>
</organism>
<dbReference type="RefSeq" id="WP_253866677.1">
    <property type="nucleotide sequence ID" value="NZ_BAAALN010000004.1"/>
</dbReference>
<comment type="subunit">
    <text evidence="7">Monomer.</text>
</comment>
<keyword evidence="2 7" id="KW-0808">Transferase</keyword>
<evidence type="ECO:0000256" key="6">
    <source>
        <dbReference type="ARBA" id="ARBA00023141"/>
    </source>
</evidence>
<evidence type="ECO:0000256" key="7">
    <source>
        <dbReference type="HAMAP-Rule" id="MF_00109"/>
    </source>
</evidence>
<dbReference type="InterPro" id="IPR031322">
    <property type="entry name" value="Shikimate/glucono_kinase"/>
</dbReference>
<keyword evidence="7" id="KW-0479">Metal-binding</keyword>
<dbReference type="InterPro" id="IPR027417">
    <property type="entry name" value="P-loop_NTPase"/>
</dbReference>
<evidence type="ECO:0000313" key="9">
    <source>
        <dbReference type="EMBL" id="GAA1230438.1"/>
    </source>
</evidence>
<comment type="function">
    <text evidence="7">Catalyzes the specific phosphorylation of the 3-hydroxyl group of shikimic acid using ATP as a cosubstrate.</text>
</comment>
<evidence type="ECO:0000313" key="10">
    <source>
        <dbReference type="Proteomes" id="UP001500653"/>
    </source>
</evidence>
<keyword evidence="6 7" id="KW-0057">Aromatic amino acid biosynthesis</keyword>
<feature type="binding site" evidence="7">
    <location>
        <begin position="20"/>
        <end position="25"/>
    </location>
    <ligand>
        <name>ATP</name>
        <dbReference type="ChEBI" id="CHEBI:30616"/>
    </ligand>
</feature>
<accession>A0ABN1W464</accession>
<evidence type="ECO:0000256" key="4">
    <source>
        <dbReference type="ARBA" id="ARBA00022777"/>
    </source>
</evidence>
<keyword evidence="5 7" id="KW-0067">ATP-binding</keyword>
<feature type="binding site" evidence="7">
    <location>
        <position position="144"/>
    </location>
    <ligand>
        <name>substrate</name>
    </ligand>
</feature>
<feature type="binding site" evidence="7">
    <location>
        <position position="161"/>
    </location>
    <ligand>
        <name>ATP</name>
        <dbReference type="ChEBI" id="CHEBI:30616"/>
    </ligand>
</feature>
<feature type="compositionally biased region" description="Polar residues" evidence="8">
    <location>
        <begin position="180"/>
        <end position="200"/>
    </location>
</feature>
<name>A0ABN1W464_9PSEU</name>
<evidence type="ECO:0000256" key="2">
    <source>
        <dbReference type="ARBA" id="ARBA00022679"/>
    </source>
</evidence>
<proteinExistence type="inferred from homology"/>
<sequence>MTPSRTGPVQGPVVIVGPPGSGKSTVGRLLAERLGVDFRDADADIETAAGRAISDIFAEDGEPVFREIEERTIARTLAEHDGVYALGGGAVLAAGTRRRLAGCTVVFLAVGMAEGVRRTGLSTARPLLTGVNPRATYKALLDERLPVYREVATCEVGTDDRAPEDIVAEVLERIGDPTNGDPTNGDPTNGDPTNTVRSRG</sequence>
<feature type="binding site" evidence="7">
    <location>
        <position position="24"/>
    </location>
    <ligand>
        <name>Mg(2+)</name>
        <dbReference type="ChEBI" id="CHEBI:18420"/>
    </ligand>
</feature>
<comment type="catalytic activity">
    <reaction evidence="7">
        <text>shikimate + ATP = 3-phosphoshikimate + ADP + H(+)</text>
        <dbReference type="Rhea" id="RHEA:13121"/>
        <dbReference type="ChEBI" id="CHEBI:15378"/>
        <dbReference type="ChEBI" id="CHEBI:30616"/>
        <dbReference type="ChEBI" id="CHEBI:36208"/>
        <dbReference type="ChEBI" id="CHEBI:145989"/>
        <dbReference type="ChEBI" id="CHEBI:456216"/>
        <dbReference type="EC" id="2.7.1.71"/>
    </reaction>
</comment>
<evidence type="ECO:0000256" key="8">
    <source>
        <dbReference type="SAM" id="MobiDB-lite"/>
    </source>
</evidence>
<keyword evidence="7" id="KW-0460">Magnesium</keyword>
<keyword evidence="3 7" id="KW-0547">Nucleotide-binding</keyword>
<protein>
    <recommendedName>
        <fullName evidence="7">Shikimate kinase</fullName>
        <shortName evidence="7">SK</shortName>
        <ecNumber evidence="7">2.7.1.71</ecNumber>
    </recommendedName>
</protein>
<keyword evidence="7" id="KW-0963">Cytoplasm</keyword>
<dbReference type="PANTHER" id="PTHR21087:SF16">
    <property type="entry name" value="SHIKIMATE KINASE 1, CHLOROPLASTIC"/>
    <property type="match status" value="1"/>
</dbReference>
<feature type="binding site" evidence="7">
    <location>
        <position position="42"/>
    </location>
    <ligand>
        <name>substrate</name>
    </ligand>
</feature>
<dbReference type="EMBL" id="BAAALN010000004">
    <property type="protein sequence ID" value="GAA1230438.1"/>
    <property type="molecule type" value="Genomic_DNA"/>
</dbReference>
<comment type="pathway">
    <text evidence="7">Metabolic intermediate biosynthesis; chorismate biosynthesis; chorismate from D-erythrose 4-phosphate and phosphoenolpyruvate: step 5/7.</text>
</comment>
<feature type="region of interest" description="Disordered" evidence="8">
    <location>
        <begin position="172"/>
        <end position="200"/>
    </location>
</feature>
<feature type="binding site" evidence="7">
    <location>
        <position position="125"/>
    </location>
    <ligand>
        <name>ATP</name>
        <dbReference type="ChEBI" id="CHEBI:30616"/>
    </ligand>
</feature>
<reference evidence="9 10" key="1">
    <citation type="journal article" date="2019" name="Int. J. Syst. Evol. Microbiol.">
        <title>The Global Catalogue of Microorganisms (GCM) 10K type strain sequencing project: providing services to taxonomists for standard genome sequencing and annotation.</title>
        <authorList>
            <consortium name="The Broad Institute Genomics Platform"/>
            <consortium name="The Broad Institute Genome Sequencing Center for Infectious Disease"/>
            <person name="Wu L."/>
            <person name="Ma J."/>
        </authorList>
    </citation>
    <scope>NUCLEOTIDE SEQUENCE [LARGE SCALE GENOMIC DNA]</scope>
    <source>
        <strain evidence="9 10">JCM 13023</strain>
    </source>
</reference>
<comment type="similarity">
    <text evidence="7">Belongs to the shikimate kinase family.</text>
</comment>
<comment type="subcellular location">
    <subcellularLocation>
        <location evidence="7">Cytoplasm</location>
    </subcellularLocation>
</comment>
<dbReference type="PANTHER" id="PTHR21087">
    <property type="entry name" value="SHIKIMATE KINASE"/>
    <property type="match status" value="1"/>
</dbReference>
<feature type="binding site" evidence="7">
    <location>
        <position position="88"/>
    </location>
    <ligand>
        <name>substrate</name>
    </ligand>
</feature>
<dbReference type="EC" id="2.7.1.71" evidence="7"/>
<dbReference type="Pfam" id="PF01202">
    <property type="entry name" value="SKI"/>
    <property type="match status" value="1"/>
</dbReference>
<evidence type="ECO:0000256" key="1">
    <source>
        <dbReference type="ARBA" id="ARBA00022605"/>
    </source>
</evidence>
<dbReference type="SUPFAM" id="SSF52540">
    <property type="entry name" value="P-loop containing nucleoside triphosphate hydrolases"/>
    <property type="match status" value="1"/>
</dbReference>
<dbReference type="InterPro" id="IPR000623">
    <property type="entry name" value="Shikimate_kinase/TSH1"/>
</dbReference>
<gene>
    <name evidence="7" type="primary">aroK</name>
    <name evidence="9" type="ORF">GCM10009676_11580</name>
</gene>
<dbReference type="CDD" id="cd00464">
    <property type="entry name" value="SK"/>
    <property type="match status" value="1"/>
</dbReference>
<comment type="caution">
    <text evidence="9">The sequence shown here is derived from an EMBL/GenBank/DDBJ whole genome shotgun (WGS) entry which is preliminary data.</text>
</comment>